<dbReference type="PROSITE" id="PS50031">
    <property type="entry name" value="EH"/>
    <property type="match status" value="2"/>
</dbReference>
<dbReference type="EMBL" id="LT598467">
    <property type="protein sequence ID" value="SCU97397.1"/>
    <property type="molecule type" value="Genomic_DNA"/>
</dbReference>
<evidence type="ECO:0000256" key="2">
    <source>
        <dbReference type="ARBA" id="ARBA00004134"/>
    </source>
</evidence>
<feature type="compositionally biased region" description="Basic and acidic residues" evidence="19">
    <location>
        <begin position="123"/>
        <end position="132"/>
    </location>
</feature>
<dbReference type="GO" id="GO:0005509">
    <property type="term" value="F:calcium ion binding"/>
    <property type="evidence" value="ECO:0007669"/>
    <property type="project" value="InterPro"/>
</dbReference>
<feature type="domain" description="EF-hand" evidence="21">
    <location>
        <begin position="40"/>
        <end position="75"/>
    </location>
</feature>
<dbReference type="PROSITE" id="PS00018">
    <property type="entry name" value="EF_HAND_1"/>
    <property type="match status" value="1"/>
</dbReference>
<evidence type="ECO:0000256" key="16">
    <source>
        <dbReference type="ARBA" id="ARBA00023203"/>
    </source>
</evidence>
<evidence type="ECO:0000256" key="18">
    <source>
        <dbReference type="ARBA" id="ARBA00029684"/>
    </source>
</evidence>
<dbReference type="STRING" id="1230905.A0A1G4K1H0"/>
<evidence type="ECO:0000256" key="6">
    <source>
        <dbReference type="ARBA" id="ARBA00017312"/>
    </source>
</evidence>
<gene>
    <name evidence="22" type="ORF">LAMI_0F09934G</name>
</gene>
<keyword evidence="7" id="KW-1003">Cell membrane</keyword>
<dbReference type="OrthoDB" id="1716625at2759"/>
<feature type="compositionally biased region" description="Basic and acidic residues" evidence="19">
    <location>
        <begin position="104"/>
        <end position="113"/>
    </location>
</feature>
<evidence type="ECO:0000259" key="20">
    <source>
        <dbReference type="PROSITE" id="PS50031"/>
    </source>
</evidence>
<dbReference type="GO" id="GO:0016197">
    <property type="term" value="P:endosomal transport"/>
    <property type="evidence" value="ECO:0007669"/>
    <property type="project" value="TreeGrafter"/>
</dbReference>
<dbReference type="Proteomes" id="UP000191024">
    <property type="component" value="Chromosome F"/>
</dbReference>
<keyword evidence="14" id="KW-0175">Coiled coil</keyword>
<evidence type="ECO:0000256" key="14">
    <source>
        <dbReference type="ARBA" id="ARBA00023054"/>
    </source>
</evidence>
<evidence type="ECO:0000256" key="15">
    <source>
        <dbReference type="ARBA" id="ARBA00023136"/>
    </source>
</evidence>
<evidence type="ECO:0000256" key="4">
    <source>
        <dbReference type="ARBA" id="ARBA00009909"/>
    </source>
</evidence>
<keyword evidence="16" id="KW-0009">Actin-binding</keyword>
<dbReference type="AlphaFoldDB" id="A0A1G4K1H0"/>
<dbReference type="FunFam" id="1.10.238.10:FF:000323">
    <property type="entry name" value="Actin cytoskeleton-regulatory complex protein end3"/>
    <property type="match status" value="1"/>
</dbReference>
<dbReference type="Pfam" id="PF12763">
    <property type="entry name" value="EH"/>
    <property type="match status" value="1"/>
</dbReference>
<evidence type="ECO:0000256" key="10">
    <source>
        <dbReference type="ARBA" id="ARBA00022723"/>
    </source>
</evidence>
<evidence type="ECO:0000256" key="5">
    <source>
        <dbReference type="ARBA" id="ARBA00013889"/>
    </source>
</evidence>
<evidence type="ECO:0000256" key="19">
    <source>
        <dbReference type="SAM" id="MobiDB-lite"/>
    </source>
</evidence>
<feature type="domain" description="EH" evidence="20">
    <location>
        <begin position="148"/>
        <end position="240"/>
    </location>
</feature>
<dbReference type="GO" id="GO:0010008">
    <property type="term" value="C:endosome membrane"/>
    <property type="evidence" value="ECO:0007669"/>
    <property type="project" value="UniProtKB-SubCell"/>
</dbReference>
<dbReference type="InterPro" id="IPR002048">
    <property type="entry name" value="EF_hand_dom"/>
</dbReference>
<evidence type="ECO:0000259" key="21">
    <source>
        <dbReference type="PROSITE" id="PS50222"/>
    </source>
</evidence>
<comment type="similarity">
    <text evidence="4">Belongs to the END3 family.</text>
</comment>
<feature type="region of interest" description="Disordered" evidence="19">
    <location>
        <begin position="104"/>
        <end position="132"/>
    </location>
</feature>
<evidence type="ECO:0000313" key="23">
    <source>
        <dbReference type="Proteomes" id="UP000191024"/>
    </source>
</evidence>
<sequence>MPKLEQFEIKKYWQIFSGLKPEQNKLNHDQVLPILYNSKLDSSILNKIWFLADIDDDDNLDFEEFVICMRLIFDMVNKNIDSVPEELPDWLVPGSKASLVKERAKRKQAEREQLGLPGTETSSENHRTPVVEQRSEPKQVDWYISPANKDLYTKIFEKCNVFTDGTVSFPSLANVVKAEFPQATTSEIDQVWNLVNPSKLKSMNKDPAVYLIHIIKQKSDLGCSLPTELPHALAEICKQQRASYDLNSRQAEVRRGHNSRITSSDIASKKPPALSRTSDLESAPEGSDWEVVKLKQELAELDSKMAGGRSQESSVSSLAQDTDDLRKQFEDLLAYKQEQITRSPNAYRPPVNASSVSDDIYSIEQQVDVLEQYLSSKKQELAHLQDEIRSLR</sequence>
<keyword evidence="10" id="KW-0479">Metal-binding</keyword>
<evidence type="ECO:0000256" key="11">
    <source>
        <dbReference type="ARBA" id="ARBA00022737"/>
    </source>
</evidence>
<evidence type="ECO:0000256" key="7">
    <source>
        <dbReference type="ARBA" id="ARBA00022475"/>
    </source>
</evidence>
<keyword evidence="11" id="KW-0677">Repeat</keyword>
<evidence type="ECO:0000256" key="12">
    <source>
        <dbReference type="ARBA" id="ARBA00022753"/>
    </source>
</evidence>
<evidence type="ECO:0000256" key="1">
    <source>
        <dbReference type="ARBA" id="ARBA00004125"/>
    </source>
</evidence>
<keyword evidence="13" id="KW-0106">Calcium</keyword>
<dbReference type="PROSITE" id="PS50222">
    <property type="entry name" value="EF_HAND_2"/>
    <property type="match status" value="1"/>
</dbReference>
<dbReference type="Pfam" id="PF12761">
    <property type="entry name" value="End3"/>
    <property type="match status" value="1"/>
</dbReference>
<dbReference type="GO" id="GO:0005886">
    <property type="term" value="C:plasma membrane"/>
    <property type="evidence" value="ECO:0007669"/>
    <property type="project" value="UniProtKB-SubCell"/>
</dbReference>
<evidence type="ECO:0000256" key="9">
    <source>
        <dbReference type="ARBA" id="ARBA00022583"/>
    </source>
</evidence>
<dbReference type="SMART" id="SM00027">
    <property type="entry name" value="EH"/>
    <property type="match status" value="2"/>
</dbReference>
<keyword evidence="8" id="KW-0963">Cytoplasm</keyword>
<dbReference type="InterPro" id="IPR000261">
    <property type="entry name" value="EH_dom"/>
</dbReference>
<dbReference type="SUPFAM" id="SSF47473">
    <property type="entry name" value="EF-hand"/>
    <property type="match status" value="2"/>
</dbReference>
<dbReference type="GO" id="GO:0030479">
    <property type="term" value="C:actin cortical patch"/>
    <property type="evidence" value="ECO:0007669"/>
    <property type="project" value="UniProtKB-SubCell"/>
</dbReference>
<keyword evidence="23" id="KW-1185">Reference proteome</keyword>
<dbReference type="InterPro" id="IPR011992">
    <property type="entry name" value="EF-hand-dom_pair"/>
</dbReference>
<dbReference type="InterPro" id="IPR025604">
    <property type="entry name" value="End3"/>
</dbReference>
<proteinExistence type="inferred from homology"/>
<dbReference type="GO" id="GO:0007015">
    <property type="term" value="P:actin filament organization"/>
    <property type="evidence" value="ECO:0007669"/>
    <property type="project" value="InterPro"/>
</dbReference>
<dbReference type="InterPro" id="IPR018247">
    <property type="entry name" value="EF_Hand_1_Ca_BS"/>
</dbReference>
<dbReference type="Gene3D" id="1.10.238.10">
    <property type="entry name" value="EF-hand"/>
    <property type="match status" value="2"/>
</dbReference>
<dbReference type="PANTHER" id="PTHR11216">
    <property type="entry name" value="EH DOMAIN"/>
    <property type="match status" value="1"/>
</dbReference>
<protein>
    <recommendedName>
        <fullName evidence="6">Actin cytoskeleton-regulatory complex protein END3</fullName>
    </recommendedName>
    <alternativeName>
        <fullName evidence="5">Actin cytoskeleton-regulatory complex protein end3</fullName>
    </alternativeName>
    <alternativeName>
        <fullName evidence="18">Endocytosis protein 3</fullName>
    </alternativeName>
</protein>
<evidence type="ECO:0000313" key="22">
    <source>
        <dbReference type="EMBL" id="SCU97397.1"/>
    </source>
</evidence>
<evidence type="ECO:0000256" key="13">
    <source>
        <dbReference type="ARBA" id="ARBA00022837"/>
    </source>
</evidence>
<accession>A0A1G4K1H0</accession>
<reference evidence="23" key="1">
    <citation type="submission" date="2016-03" db="EMBL/GenBank/DDBJ databases">
        <authorList>
            <person name="Devillers H."/>
        </authorList>
    </citation>
    <scope>NUCLEOTIDE SEQUENCE [LARGE SCALE GENOMIC DNA]</scope>
</reference>
<keyword evidence="17" id="KW-0206">Cytoskeleton</keyword>
<evidence type="ECO:0000256" key="17">
    <source>
        <dbReference type="ARBA" id="ARBA00023212"/>
    </source>
</evidence>
<organism evidence="22 23">
    <name type="scientific">Lachancea mirantina</name>
    <dbReference type="NCBI Taxonomy" id="1230905"/>
    <lineage>
        <taxon>Eukaryota</taxon>
        <taxon>Fungi</taxon>
        <taxon>Dikarya</taxon>
        <taxon>Ascomycota</taxon>
        <taxon>Saccharomycotina</taxon>
        <taxon>Saccharomycetes</taxon>
        <taxon>Saccharomycetales</taxon>
        <taxon>Saccharomycetaceae</taxon>
        <taxon>Lachancea</taxon>
    </lineage>
</organism>
<evidence type="ECO:0000256" key="3">
    <source>
        <dbReference type="ARBA" id="ARBA00004413"/>
    </source>
</evidence>
<keyword evidence="15" id="KW-0472">Membrane</keyword>
<dbReference type="CDD" id="cd00052">
    <property type="entry name" value="EH"/>
    <property type="match status" value="1"/>
</dbReference>
<name>A0A1G4K1H0_9SACH</name>
<feature type="region of interest" description="Disordered" evidence="19">
    <location>
        <begin position="247"/>
        <end position="288"/>
    </location>
</feature>
<dbReference type="GO" id="GO:0006897">
    <property type="term" value="P:endocytosis"/>
    <property type="evidence" value="ECO:0007669"/>
    <property type="project" value="UniProtKB-KW"/>
</dbReference>
<evidence type="ECO:0000256" key="8">
    <source>
        <dbReference type="ARBA" id="ARBA00022490"/>
    </source>
</evidence>
<keyword evidence="12" id="KW-0967">Endosome</keyword>
<dbReference type="GO" id="GO:0003779">
    <property type="term" value="F:actin binding"/>
    <property type="evidence" value="ECO:0007669"/>
    <property type="project" value="UniProtKB-KW"/>
</dbReference>
<keyword evidence="9" id="KW-0254">Endocytosis</keyword>
<comment type="subcellular location">
    <subcellularLocation>
        <location evidence="3">Cell membrane</location>
        <topology evidence="3">Peripheral membrane protein</topology>
        <orientation evidence="3">Cytoplasmic side</orientation>
    </subcellularLocation>
    <subcellularLocation>
        <location evidence="2">Cytoplasm</location>
        <location evidence="2">Cytoskeleton</location>
        <location evidence="2">Actin patch</location>
    </subcellularLocation>
    <subcellularLocation>
        <location evidence="1">Endosome membrane</location>
        <topology evidence="1">Peripheral membrane protein</topology>
        <orientation evidence="1">Cytoplasmic side</orientation>
    </subcellularLocation>
</comment>
<feature type="domain" description="EH" evidence="20">
    <location>
        <begin position="8"/>
        <end position="98"/>
    </location>
</feature>